<dbReference type="AlphaFoldDB" id="A0AAW1PWI4"/>
<protein>
    <submittedName>
        <fullName evidence="1">Uncharacterized protein</fullName>
    </submittedName>
</protein>
<accession>A0AAW1PWI4</accession>
<dbReference type="EMBL" id="JALJOQ010000006">
    <property type="protein sequence ID" value="KAK9812528.1"/>
    <property type="molecule type" value="Genomic_DNA"/>
</dbReference>
<reference evidence="1 2" key="1">
    <citation type="journal article" date="2024" name="Nat. Commun.">
        <title>Phylogenomics reveals the evolutionary origins of lichenization in chlorophyte algae.</title>
        <authorList>
            <person name="Puginier C."/>
            <person name="Libourel C."/>
            <person name="Otte J."/>
            <person name="Skaloud P."/>
            <person name="Haon M."/>
            <person name="Grisel S."/>
            <person name="Petersen M."/>
            <person name="Berrin J.G."/>
            <person name="Delaux P.M."/>
            <person name="Dal Grande F."/>
            <person name="Keller J."/>
        </authorList>
    </citation>
    <scope>NUCLEOTIDE SEQUENCE [LARGE SCALE GENOMIC DNA]</scope>
    <source>
        <strain evidence="1 2">SAG 2036</strain>
    </source>
</reference>
<organism evidence="1 2">
    <name type="scientific">Symbiochloris irregularis</name>
    <dbReference type="NCBI Taxonomy" id="706552"/>
    <lineage>
        <taxon>Eukaryota</taxon>
        <taxon>Viridiplantae</taxon>
        <taxon>Chlorophyta</taxon>
        <taxon>core chlorophytes</taxon>
        <taxon>Trebouxiophyceae</taxon>
        <taxon>Trebouxiales</taxon>
        <taxon>Trebouxiaceae</taxon>
        <taxon>Symbiochloris</taxon>
    </lineage>
</organism>
<gene>
    <name evidence="1" type="ORF">WJX73_006369</name>
</gene>
<evidence type="ECO:0000313" key="1">
    <source>
        <dbReference type="EMBL" id="KAK9812528.1"/>
    </source>
</evidence>
<evidence type="ECO:0000313" key="2">
    <source>
        <dbReference type="Proteomes" id="UP001465755"/>
    </source>
</evidence>
<name>A0AAW1PWI4_9CHLO</name>
<keyword evidence="2" id="KW-1185">Reference proteome</keyword>
<dbReference type="Proteomes" id="UP001465755">
    <property type="component" value="Unassembled WGS sequence"/>
</dbReference>
<proteinExistence type="predicted"/>
<sequence>MEKDTSKSEHRFLDIPTSQTTLGFAIWQDASEQLFEICMDCYLDPAERVLQPTPQAFDPAECALQRQECIKKALEYFNMPLQLSPPGVRMGVKSSTLQKAHANFIRKLVCDAVEIMEMDFTSMHDSTQQFSEFDATGPLACFRFQKKEGESDATAVFCATARRNIDCNCDHAWNASAPCFFPSPIEQQEMILAGQALHIKVSFVPESTSGNMNVPAYMKLECRE</sequence>
<comment type="caution">
    <text evidence="1">The sequence shown here is derived from an EMBL/GenBank/DDBJ whole genome shotgun (WGS) entry which is preliminary data.</text>
</comment>